<evidence type="ECO:0000256" key="1">
    <source>
        <dbReference type="SAM" id="MobiDB-lite"/>
    </source>
</evidence>
<gene>
    <name evidence="2" type="ORF">CK203_056745</name>
</gene>
<dbReference type="EMBL" id="QGNW01000408">
    <property type="protein sequence ID" value="RVW72717.1"/>
    <property type="molecule type" value="Genomic_DNA"/>
</dbReference>
<dbReference type="Proteomes" id="UP000288805">
    <property type="component" value="Unassembled WGS sequence"/>
</dbReference>
<accession>A0A438GKK0</accession>
<protein>
    <submittedName>
        <fullName evidence="2">Uncharacterized protein</fullName>
    </submittedName>
</protein>
<feature type="compositionally biased region" description="Low complexity" evidence="1">
    <location>
        <begin position="18"/>
        <end position="29"/>
    </location>
</feature>
<name>A0A438GKK0_VITVI</name>
<feature type="region of interest" description="Disordered" evidence="1">
    <location>
        <begin position="1"/>
        <end position="65"/>
    </location>
</feature>
<reference evidence="2 3" key="1">
    <citation type="journal article" date="2018" name="PLoS Genet.">
        <title>Population sequencing reveals clonal diversity and ancestral inbreeding in the grapevine cultivar Chardonnay.</title>
        <authorList>
            <person name="Roach M.J."/>
            <person name="Johnson D.L."/>
            <person name="Bohlmann J."/>
            <person name="van Vuuren H.J."/>
            <person name="Jones S.J."/>
            <person name="Pretorius I.S."/>
            <person name="Schmidt S.A."/>
            <person name="Borneman A.R."/>
        </authorList>
    </citation>
    <scope>NUCLEOTIDE SEQUENCE [LARGE SCALE GENOMIC DNA]</scope>
    <source>
        <strain evidence="3">cv. Chardonnay</strain>
        <tissue evidence="2">Leaf</tissue>
    </source>
</reference>
<feature type="compositionally biased region" description="Basic and acidic residues" evidence="1">
    <location>
        <begin position="1"/>
        <end position="17"/>
    </location>
</feature>
<evidence type="ECO:0000313" key="2">
    <source>
        <dbReference type="EMBL" id="RVW72717.1"/>
    </source>
</evidence>
<comment type="caution">
    <text evidence="2">The sequence shown here is derived from an EMBL/GenBank/DDBJ whole genome shotgun (WGS) entry which is preliminary data.</text>
</comment>
<proteinExistence type="predicted"/>
<organism evidence="2 3">
    <name type="scientific">Vitis vinifera</name>
    <name type="common">Grape</name>
    <dbReference type="NCBI Taxonomy" id="29760"/>
    <lineage>
        <taxon>Eukaryota</taxon>
        <taxon>Viridiplantae</taxon>
        <taxon>Streptophyta</taxon>
        <taxon>Embryophyta</taxon>
        <taxon>Tracheophyta</taxon>
        <taxon>Spermatophyta</taxon>
        <taxon>Magnoliopsida</taxon>
        <taxon>eudicotyledons</taxon>
        <taxon>Gunneridae</taxon>
        <taxon>Pentapetalae</taxon>
        <taxon>rosids</taxon>
        <taxon>Vitales</taxon>
        <taxon>Vitaceae</taxon>
        <taxon>Viteae</taxon>
        <taxon>Vitis</taxon>
    </lineage>
</organism>
<sequence>MKQAMKESRRIFEEGGQEHQQGGSSSQPSNARIKHGLTRSFSVREGASIPPKGIDPCMFPSKQNQ</sequence>
<evidence type="ECO:0000313" key="3">
    <source>
        <dbReference type="Proteomes" id="UP000288805"/>
    </source>
</evidence>
<dbReference type="AlphaFoldDB" id="A0A438GKK0"/>